<dbReference type="PANTHER" id="PTHR19354:SF2">
    <property type="entry name" value="LEUCINE-RICH REPEAT-CONTAINING PROTEIN DDB_G0290503"/>
    <property type="match status" value="1"/>
</dbReference>
<evidence type="ECO:0000313" key="8">
    <source>
        <dbReference type="RefSeq" id="XP_022253877.1"/>
    </source>
</evidence>
<dbReference type="RefSeq" id="XP_022253890.1">
    <property type="nucleotide sequence ID" value="XM_022398182.1"/>
</dbReference>
<evidence type="ECO:0000256" key="4">
    <source>
        <dbReference type="SAM" id="Coils"/>
    </source>
</evidence>
<feature type="region of interest" description="Disordered" evidence="5">
    <location>
        <begin position="1"/>
        <end position="74"/>
    </location>
</feature>
<gene>
    <name evidence="7 8 9 10 11" type="primary">LOC106468978</name>
</gene>
<accession>A0ABM1TDD4</accession>
<dbReference type="RefSeq" id="XP_022253874.1">
    <property type="nucleotide sequence ID" value="XM_022398166.1"/>
</dbReference>
<evidence type="ECO:0000256" key="2">
    <source>
        <dbReference type="ARBA" id="ARBA00022490"/>
    </source>
</evidence>
<evidence type="ECO:0000313" key="10">
    <source>
        <dbReference type="RefSeq" id="XP_022253890.1"/>
    </source>
</evidence>
<feature type="compositionally biased region" description="Low complexity" evidence="5">
    <location>
        <begin position="23"/>
        <end position="33"/>
    </location>
</feature>
<dbReference type="Proteomes" id="UP000694941">
    <property type="component" value="Unplaced"/>
</dbReference>
<keyword evidence="2" id="KW-0963">Cytoplasm</keyword>
<evidence type="ECO:0000256" key="1">
    <source>
        <dbReference type="ARBA" id="ARBA00004496"/>
    </source>
</evidence>
<dbReference type="RefSeq" id="XP_022253895.1">
    <property type="nucleotide sequence ID" value="XM_022398187.1"/>
</dbReference>
<dbReference type="InterPro" id="IPR045329">
    <property type="entry name" value="LZTS"/>
</dbReference>
<sequence>MSSNVVSSQFTRATEGWKEARRSLASSSVTSSGLGSGGSMLGNDSSSDHNHSDVNQSYNKTDFKGPPKLTPVSGVFRSKDKSVVRPVAFKPLICTVLNPFRHSSSTLMMNTMISSSPHSTDTEIKSCYGSTMSHSSSLITEDDQKSTTYSLDRCVKLLDTPASYASSYADSGGSTLNLEEIIHTPSPSDSGVEEFEAILRDKDSEINFLRETLEQNEQVIFKVYEEKEQMWLKEIRKIRDHYDHKLRATQQRLVKMEELRNNQKYQNLLERRKLQAEVELVAREKAAAQHEAKQLREELDHIRSQCEETKWKLCQKAGEISLLKSQLKDYQVGENNRLTELLSLKSQVKETRHLVEGKEDKIVELQTCLQNSEEEAYHSKQKLEQLLQRMKTQTQAAKEHAQAKSIEELIKETESLRLELSLSKQELHETKENIEEEKMQWLEEKEKVIKYQKQLQLNYVQMYRRNRFLESEVEKLKGELSEKRTNKALKGESNC</sequence>
<comment type="subcellular location">
    <subcellularLocation>
        <location evidence="1">Cytoplasm</location>
    </subcellularLocation>
</comment>
<keyword evidence="6" id="KW-1185">Reference proteome</keyword>
<reference evidence="7 8" key="1">
    <citation type="submission" date="2025-05" db="UniProtKB">
        <authorList>
            <consortium name="RefSeq"/>
        </authorList>
    </citation>
    <scope>IDENTIFICATION</scope>
    <source>
        <tissue evidence="7 8">Muscle</tissue>
    </source>
</reference>
<dbReference type="RefSeq" id="XP_022253883.1">
    <property type="nucleotide sequence ID" value="XM_022398175.1"/>
</dbReference>
<evidence type="ECO:0000313" key="6">
    <source>
        <dbReference type="Proteomes" id="UP000694941"/>
    </source>
</evidence>
<dbReference type="RefSeq" id="XP_022253877.1">
    <property type="nucleotide sequence ID" value="XM_022398169.1"/>
</dbReference>
<dbReference type="Pfam" id="PF06818">
    <property type="entry name" value="Fez1"/>
    <property type="match status" value="1"/>
</dbReference>
<name>A0ABM1TDD4_LIMPO</name>
<organism evidence="6 10">
    <name type="scientific">Limulus polyphemus</name>
    <name type="common">Atlantic horseshoe crab</name>
    <dbReference type="NCBI Taxonomy" id="6850"/>
    <lineage>
        <taxon>Eukaryota</taxon>
        <taxon>Metazoa</taxon>
        <taxon>Ecdysozoa</taxon>
        <taxon>Arthropoda</taxon>
        <taxon>Chelicerata</taxon>
        <taxon>Merostomata</taxon>
        <taxon>Xiphosura</taxon>
        <taxon>Limulidae</taxon>
        <taxon>Limulus</taxon>
    </lineage>
</organism>
<evidence type="ECO:0000256" key="3">
    <source>
        <dbReference type="ARBA" id="ARBA00023054"/>
    </source>
</evidence>
<evidence type="ECO:0000313" key="7">
    <source>
        <dbReference type="RefSeq" id="XP_022253874.1"/>
    </source>
</evidence>
<feature type="coiled-coil region" evidence="4">
    <location>
        <begin position="355"/>
        <end position="486"/>
    </location>
</feature>
<dbReference type="GeneID" id="106468978"/>
<evidence type="ECO:0000313" key="11">
    <source>
        <dbReference type="RefSeq" id="XP_022253895.1"/>
    </source>
</evidence>
<evidence type="ECO:0000256" key="5">
    <source>
        <dbReference type="SAM" id="MobiDB-lite"/>
    </source>
</evidence>
<feature type="coiled-coil region" evidence="4">
    <location>
        <begin position="192"/>
        <end position="219"/>
    </location>
</feature>
<protein>
    <submittedName>
        <fullName evidence="7 8">Leucine zipper putative tumor suppressor 2 homolog</fullName>
    </submittedName>
</protein>
<evidence type="ECO:0000313" key="9">
    <source>
        <dbReference type="RefSeq" id="XP_022253883.1"/>
    </source>
</evidence>
<keyword evidence="3 4" id="KW-0175">Coiled coil</keyword>
<feature type="compositionally biased region" description="Polar residues" evidence="5">
    <location>
        <begin position="1"/>
        <end position="12"/>
    </location>
</feature>
<proteinExistence type="predicted"/>
<dbReference type="PANTHER" id="PTHR19354">
    <property type="entry name" value="ZIPPER PUTATIVE TUMOR SUPPRESSOR 2 HOMOLOG-LIKE PROTEIN-RELATED"/>
    <property type="match status" value="1"/>
</dbReference>
<feature type="coiled-coil region" evidence="4">
    <location>
        <begin position="271"/>
        <end position="312"/>
    </location>
</feature>